<organism evidence="1 2">
    <name type="scientific">Rarispira pelagica</name>
    <dbReference type="NCBI Taxonomy" id="3141764"/>
    <lineage>
        <taxon>Bacteria</taxon>
        <taxon>Pseudomonadati</taxon>
        <taxon>Spirochaetota</taxon>
        <taxon>Spirochaetia</taxon>
        <taxon>Winmispirales</taxon>
        <taxon>Winmispiraceae</taxon>
        <taxon>Rarispira</taxon>
    </lineage>
</organism>
<proteinExistence type="predicted"/>
<sequence>MGKNISLFGKNKRNLSLMAACLAEEGYECSIVDNLLDDDLNLADLIIYDGEILTEDSLAKLPVILREKKSIFFISSCSKNMAAAYRNAGIDLVFSKPISRTELISIVAALIGDA</sequence>
<evidence type="ECO:0000313" key="1">
    <source>
        <dbReference type="EMBL" id="MEM5946934.1"/>
    </source>
</evidence>
<keyword evidence="2" id="KW-1185">Reference proteome</keyword>
<evidence type="ECO:0008006" key="3">
    <source>
        <dbReference type="Google" id="ProtNLM"/>
    </source>
</evidence>
<protein>
    <recommendedName>
        <fullName evidence="3">Response regulatory domain-containing protein</fullName>
    </recommendedName>
</protein>
<name>A0ABU9U8Y9_9SPIR</name>
<dbReference type="InterPro" id="IPR011006">
    <property type="entry name" value="CheY-like_superfamily"/>
</dbReference>
<comment type="caution">
    <text evidence="1">The sequence shown here is derived from an EMBL/GenBank/DDBJ whole genome shotgun (WGS) entry which is preliminary data.</text>
</comment>
<accession>A0ABU9U8Y9</accession>
<evidence type="ECO:0000313" key="2">
    <source>
        <dbReference type="Proteomes" id="UP001466331"/>
    </source>
</evidence>
<dbReference type="RefSeq" id="WP_420068388.1">
    <property type="nucleotide sequence ID" value="NZ_JBCHKQ010000001.1"/>
</dbReference>
<dbReference type="SUPFAM" id="SSF52172">
    <property type="entry name" value="CheY-like"/>
    <property type="match status" value="1"/>
</dbReference>
<dbReference type="EMBL" id="JBCHKQ010000001">
    <property type="protein sequence ID" value="MEM5946934.1"/>
    <property type="molecule type" value="Genomic_DNA"/>
</dbReference>
<gene>
    <name evidence="1" type="ORF">WKV44_00075</name>
</gene>
<dbReference type="Proteomes" id="UP001466331">
    <property type="component" value="Unassembled WGS sequence"/>
</dbReference>
<dbReference type="Gene3D" id="3.40.50.2300">
    <property type="match status" value="1"/>
</dbReference>
<reference evidence="1 2" key="1">
    <citation type="submission" date="2024-03" db="EMBL/GenBank/DDBJ databases">
        <title>Ignisphaera cupida sp. nov., a hyperthermophilic hydrolytic archaeon from a hot spring of Kamchatka, and proposal of Ignisphaeraceae fam. nov.</title>
        <authorList>
            <person name="Podosokorskaya O.A."/>
            <person name="Elcheninov A.G."/>
            <person name="Maltseva A.I."/>
            <person name="Zayulina K.S."/>
            <person name="Novikov A."/>
            <person name="Merkel A.Y."/>
        </authorList>
    </citation>
    <scope>NUCLEOTIDE SEQUENCE [LARGE SCALE GENOMIC DNA]</scope>
    <source>
        <strain evidence="1 2">38H-sp</strain>
    </source>
</reference>